<protein>
    <submittedName>
        <fullName evidence="3">ABC transporter substrate-binding protein</fullName>
    </submittedName>
</protein>
<evidence type="ECO:0000313" key="4">
    <source>
        <dbReference type="Proteomes" id="UP001429564"/>
    </source>
</evidence>
<accession>A0ABX0W9F2</accession>
<dbReference type="PANTHER" id="PTHR30006:SF25">
    <property type="entry name" value="PHOSPHOGLYCERATE TRANSPORT REGULATORY PROTEIN PGTC"/>
    <property type="match status" value="1"/>
</dbReference>
<gene>
    <name evidence="3" type="ORF">DL239_11190</name>
</gene>
<dbReference type="SUPFAM" id="SSF53850">
    <property type="entry name" value="Periplasmic binding protein-like II"/>
    <property type="match status" value="1"/>
</dbReference>
<organism evidence="3 4">
    <name type="scientific">Parasedimentitalea denitrificans</name>
    <dbReference type="NCBI Taxonomy" id="2211118"/>
    <lineage>
        <taxon>Bacteria</taxon>
        <taxon>Pseudomonadati</taxon>
        <taxon>Pseudomonadota</taxon>
        <taxon>Alphaproteobacteria</taxon>
        <taxon>Rhodobacterales</taxon>
        <taxon>Paracoccaceae</taxon>
        <taxon>Parasedimentitalea</taxon>
    </lineage>
</organism>
<evidence type="ECO:0000313" key="3">
    <source>
        <dbReference type="EMBL" id="NIZ61543.1"/>
    </source>
</evidence>
<comment type="caution">
    <text evidence="3">The sequence shown here is derived from an EMBL/GenBank/DDBJ whole genome shotgun (WGS) entry which is preliminary data.</text>
</comment>
<feature type="chain" id="PRO_5046678554" evidence="2">
    <location>
        <begin position="24"/>
        <end position="345"/>
    </location>
</feature>
<evidence type="ECO:0000256" key="1">
    <source>
        <dbReference type="ARBA" id="ARBA00022729"/>
    </source>
</evidence>
<reference evidence="3 4" key="1">
    <citation type="submission" date="2018-05" db="EMBL/GenBank/DDBJ databases">
        <authorList>
            <person name="Zhang Y.-J."/>
        </authorList>
    </citation>
    <scope>NUCLEOTIDE SEQUENCE [LARGE SCALE GENOMIC DNA]</scope>
    <source>
        <strain evidence="3 4">CY04</strain>
    </source>
</reference>
<keyword evidence="4" id="KW-1185">Reference proteome</keyword>
<sequence length="345" mass="38612">MRISLLSIGLIAAFLTLAMPARAFEVEEHHRFGNGEARTLRILSTTDTALLTPMIETFLANNPGVAIEYTSASSAELMTAIMREKQPYDLALSSAMDLQIKLANDGFTQAHRSQAVDLIPAWGNWRNHVFAFSQESASIVVSPSAFSDLEIPRSRQKLITLLRRYPDRFRGRLGTYDVGASGLGYLFATQDARTSESYWRLMELMGSLRAKLYCCSSDMIEAVARGEIAVAYNVLGSYARAREDLANRITIIEPDDYTNMMLRTAVILNTAQEPALAGDFIDHLLDAAWNSPIVVEYPFHRYPTTGTAQNVPFRPIQLGPGLLVFLDHLKRKRFLAEWRSTVQQD</sequence>
<keyword evidence="1 2" id="KW-0732">Signal</keyword>
<dbReference type="RefSeq" id="WP_167684180.1">
    <property type="nucleotide sequence ID" value="NZ_QHLQ01000009.1"/>
</dbReference>
<name>A0ABX0W9F2_9RHOB</name>
<dbReference type="PANTHER" id="PTHR30006">
    <property type="entry name" value="THIAMINE-BINDING PERIPLASMIC PROTEIN-RELATED"/>
    <property type="match status" value="1"/>
</dbReference>
<evidence type="ECO:0000256" key="2">
    <source>
        <dbReference type="SAM" id="SignalP"/>
    </source>
</evidence>
<feature type="signal peptide" evidence="2">
    <location>
        <begin position="1"/>
        <end position="23"/>
    </location>
</feature>
<proteinExistence type="predicted"/>
<dbReference type="Pfam" id="PF13531">
    <property type="entry name" value="SBP_bac_11"/>
    <property type="match status" value="1"/>
</dbReference>
<dbReference type="Gene3D" id="3.40.190.10">
    <property type="entry name" value="Periplasmic binding protein-like II"/>
    <property type="match status" value="2"/>
</dbReference>
<dbReference type="EMBL" id="QHLQ01000009">
    <property type="protein sequence ID" value="NIZ61543.1"/>
    <property type="molecule type" value="Genomic_DNA"/>
</dbReference>
<dbReference type="Proteomes" id="UP001429564">
    <property type="component" value="Unassembled WGS sequence"/>
</dbReference>